<dbReference type="Pfam" id="PF00439">
    <property type="entry name" value="Bromodomain"/>
    <property type="match status" value="1"/>
</dbReference>
<evidence type="ECO:0000313" key="10">
    <source>
        <dbReference type="Proteomes" id="UP001428341"/>
    </source>
</evidence>
<gene>
    <name evidence="9" type="ORF">WN944_010066</name>
</gene>
<feature type="compositionally biased region" description="Basic and acidic residues" evidence="6">
    <location>
        <begin position="84"/>
        <end position="98"/>
    </location>
</feature>
<comment type="caution">
    <text evidence="9">The sequence shown here is derived from an EMBL/GenBank/DDBJ whole genome shotgun (WGS) entry which is preliminary data.</text>
</comment>
<feature type="compositionally biased region" description="Basic and acidic residues" evidence="6">
    <location>
        <begin position="13"/>
        <end position="22"/>
    </location>
</feature>
<protein>
    <recommendedName>
        <fullName evidence="11">Transcription factor GTE4</fullName>
    </recommendedName>
</protein>
<accession>A0AAP0R0B6</accession>
<dbReference type="PROSITE" id="PS51525">
    <property type="entry name" value="NET"/>
    <property type="match status" value="1"/>
</dbReference>
<dbReference type="InterPro" id="IPR001487">
    <property type="entry name" value="Bromodomain"/>
</dbReference>
<keyword evidence="5" id="KW-0175">Coiled coil</keyword>
<feature type="region of interest" description="Disordered" evidence="6">
    <location>
        <begin position="517"/>
        <end position="561"/>
    </location>
</feature>
<dbReference type="PRINTS" id="PR00503">
    <property type="entry name" value="BROMODOMAIN"/>
</dbReference>
<feature type="domain" description="NET" evidence="8">
    <location>
        <begin position="543"/>
        <end position="624"/>
    </location>
</feature>
<feature type="domain" description="Bromo" evidence="7">
    <location>
        <begin position="384"/>
        <end position="456"/>
    </location>
</feature>
<feature type="compositionally biased region" description="Low complexity" evidence="6">
    <location>
        <begin position="679"/>
        <end position="697"/>
    </location>
</feature>
<dbReference type="PROSITE" id="PS50014">
    <property type="entry name" value="BROMODOMAIN_2"/>
    <property type="match status" value="1"/>
</dbReference>
<name>A0AAP0R0B6_9ROSI</name>
<keyword evidence="10" id="KW-1185">Reference proteome</keyword>
<dbReference type="InterPro" id="IPR007402">
    <property type="entry name" value="DUF455"/>
</dbReference>
<dbReference type="PANTHER" id="PTHR45926">
    <property type="entry name" value="OSJNBA0053K19.4 PROTEIN"/>
    <property type="match status" value="1"/>
</dbReference>
<evidence type="ECO:0000256" key="4">
    <source>
        <dbReference type="PROSITE-ProRule" id="PRU00035"/>
    </source>
</evidence>
<dbReference type="EMBL" id="JBCGBO010000002">
    <property type="protein sequence ID" value="KAK9221639.1"/>
    <property type="molecule type" value="Genomic_DNA"/>
</dbReference>
<feature type="coiled-coil region" evidence="5">
    <location>
        <begin position="221"/>
        <end position="248"/>
    </location>
</feature>
<dbReference type="Proteomes" id="UP001428341">
    <property type="component" value="Unassembled WGS sequence"/>
</dbReference>
<feature type="region of interest" description="Disordered" evidence="6">
    <location>
        <begin position="657"/>
        <end position="697"/>
    </location>
</feature>
<dbReference type="SMART" id="SM00297">
    <property type="entry name" value="BROMO"/>
    <property type="match status" value="1"/>
</dbReference>
<keyword evidence="2 4" id="KW-0103">Bromodomain</keyword>
<evidence type="ECO:0000256" key="3">
    <source>
        <dbReference type="ARBA" id="ARBA00023163"/>
    </source>
</evidence>
<keyword evidence="3" id="KW-0804">Transcription</keyword>
<dbReference type="AlphaFoldDB" id="A0AAP0R0B6"/>
<dbReference type="Pfam" id="PF04305">
    <property type="entry name" value="DUF455"/>
    <property type="match status" value="1"/>
</dbReference>
<dbReference type="InterPro" id="IPR037377">
    <property type="entry name" value="GTE_bromo"/>
</dbReference>
<evidence type="ECO:0000259" key="7">
    <source>
        <dbReference type="PROSITE" id="PS50014"/>
    </source>
</evidence>
<feature type="compositionally biased region" description="Basic and acidic residues" evidence="6">
    <location>
        <begin position="517"/>
        <end position="526"/>
    </location>
</feature>
<feature type="compositionally biased region" description="Basic residues" evidence="6">
    <location>
        <begin position="26"/>
        <end position="35"/>
    </location>
</feature>
<evidence type="ECO:0000256" key="1">
    <source>
        <dbReference type="ARBA" id="ARBA00023015"/>
    </source>
</evidence>
<feature type="region of interest" description="Disordered" evidence="6">
    <location>
        <begin position="1"/>
        <end position="43"/>
    </location>
</feature>
<reference evidence="9 10" key="1">
    <citation type="submission" date="2024-05" db="EMBL/GenBank/DDBJ databases">
        <title>Haplotype-resolved chromosome-level genome assembly of Huyou (Citrus changshanensis).</title>
        <authorList>
            <person name="Miao C."/>
            <person name="Chen W."/>
            <person name="Wu Y."/>
            <person name="Wang L."/>
            <person name="Zhao S."/>
            <person name="Grierson D."/>
            <person name="Xu C."/>
            <person name="Chen K."/>
        </authorList>
    </citation>
    <scope>NUCLEOTIDE SEQUENCE [LARGE SCALE GENOMIC DNA]</scope>
    <source>
        <strain evidence="9">01-14</strain>
        <tissue evidence="9">Leaf</tissue>
    </source>
</reference>
<evidence type="ECO:0000256" key="5">
    <source>
        <dbReference type="SAM" id="Coils"/>
    </source>
</evidence>
<dbReference type="Gene3D" id="1.20.920.10">
    <property type="entry name" value="Bromodomain-like"/>
    <property type="match status" value="1"/>
</dbReference>
<evidence type="ECO:0000259" key="8">
    <source>
        <dbReference type="PROSITE" id="PS51525"/>
    </source>
</evidence>
<dbReference type="InterPro" id="IPR036427">
    <property type="entry name" value="Bromodomain-like_sf"/>
</dbReference>
<proteinExistence type="predicted"/>
<feature type="compositionally biased region" description="Basic and acidic residues" evidence="6">
    <location>
        <begin position="135"/>
        <end position="145"/>
    </location>
</feature>
<organism evidence="9 10">
    <name type="scientific">Citrus x changshan-huyou</name>
    <dbReference type="NCBI Taxonomy" id="2935761"/>
    <lineage>
        <taxon>Eukaryota</taxon>
        <taxon>Viridiplantae</taxon>
        <taxon>Streptophyta</taxon>
        <taxon>Embryophyta</taxon>
        <taxon>Tracheophyta</taxon>
        <taxon>Spermatophyta</taxon>
        <taxon>Magnoliopsida</taxon>
        <taxon>eudicotyledons</taxon>
        <taxon>Gunneridae</taxon>
        <taxon>Pentapetalae</taxon>
        <taxon>rosids</taxon>
        <taxon>malvids</taxon>
        <taxon>Sapindales</taxon>
        <taxon>Rutaceae</taxon>
        <taxon>Aurantioideae</taxon>
        <taxon>Citrus</taxon>
    </lineage>
</organism>
<dbReference type="InterPro" id="IPR038336">
    <property type="entry name" value="NET_sf"/>
</dbReference>
<dbReference type="Pfam" id="PF17035">
    <property type="entry name" value="BET"/>
    <property type="match status" value="1"/>
</dbReference>
<evidence type="ECO:0000313" key="9">
    <source>
        <dbReference type="EMBL" id="KAK9221639.1"/>
    </source>
</evidence>
<sequence length="1148" mass="126568">MASGPIVEGNDGANREKQRYSESKVYTRKAFKGPKKQNTNATATAAADNTNAPAAAANNVSAVTTTTATTTTTTITTDVTANENNRDENNDVEIDKDGNNGTEGNKNENDATENSKNEYNGTKSFMNQNNGIENNRNENDNEKSSIPEQPTQTLTVADTNLDQQPVVSHLDAASDDSSSLNRQQGGVVVAATTREAPSENGVVAVKSGDGRVKISLGSSTKREMREIRKKLEIELDTVRSLVKRIEAKEVQIGGGVSNSGVLPVSDVVDNGIKRGHSEVASVGVPVTRVGITRPSRPLNQLSILTVENSLGLSENVEKEKRTPKANQFYRNSEFLLAKDKFPPAESNKKSKLNGKKQAGNELAHGFGTGSKIFKSCSALLEKLMKHKHGWVFNAPVDVKNLGLHDYFTIIRHPMDLGTVKTRLNKNWYKSPKEFAEDVRLTFHNAMTYNPKGQDVHIMAEQLLKIFEDKWVVIESEYNREMRIGADYEMGFHTPTSRKAPPLPPPLDMRRILDRSESMTHPMDSRLKPISTTPSSRTPAPKKPKAKDPHKRDMTYDEKQKLSTNLQSLPSEKLDNIVQIIKKRNSSLFQHDDEIEVDIDSVDAETLWELDRFVTNYKKSLSKNKRKAELANQARAVAQQNVQQQTPAPVVTEVRKEIRTDDRIGSTSSPVQVEKQVDNGSRSSSSSSSSSDSGSSSSGTIQIVRLLHLDLKGGIHQGLDKFYSGQACAAVLPCYFQLPMSENGRVNVMGQCLNLWRTGNSNGKAMLCPALKYACFSSCVRPQFLKAKSFSSSSSPSSLQASTWSGLQKWRDGPLNGNRYWGPNGPEPLQDSPPSPSADDNDKIDSASSLAELGSLVLSTSDPLSKSKLSHLAFSRWRILNLPIGVSVPPSRPARPPKPKLVSAKEIPAPKNSGLPLNAYMLHNLAHVELNAIDLAWDTVVRFSPFTDILEDGFFADFAHVADDESRHFAWCSQRLAELGFKYGDMPAHDVLWNQCEKSSDNVAARLAVIPLVQEARGLDAGPRLTQKLIGFGDHRTSNIVARIADEEVAHVAVGVHWFLSVCQKMKRAPCSTFKDLLKEYDVELKGPFNYSARDEAGIPRDWYDPSTAHEQDKNQKHDANNKLSVVYERLASIISMESENSNLKRTSG</sequence>
<dbReference type="InterPro" id="IPR009078">
    <property type="entry name" value="Ferritin-like_SF"/>
</dbReference>
<dbReference type="SUPFAM" id="SSF47370">
    <property type="entry name" value="Bromodomain"/>
    <property type="match status" value="1"/>
</dbReference>
<dbReference type="InterPro" id="IPR027353">
    <property type="entry name" value="NET_dom"/>
</dbReference>
<dbReference type="CDD" id="cd00657">
    <property type="entry name" value="Ferritin_like"/>
    <property type="match status" value="1"/>
</dbReference>
<feature type="region of interest" description="Disordered" evidence="6">
    <location>
        <begin position="78"/>
        <end position="147"/>
    </location>
</feature>
<keyword evidence="1" id="KW-0805">Transcription regulation</keyword>
<feature type="region of interest" description="Disordered" evidence="6">
    <location>
        <begin position="1101"/>
        <end position="1120"/>
    </location>
</feature>
<feature type="compositionally biased region" description="Basic and acidic residues" evidence="6">
    <location>
        <begin position="545"/>
        <end position="560"/>
    </location>
</feature>
<dbReference type="CDD" id="cd05506">
    <property type="entry name" value="Bromo_plant1"/>
    <property type="match status" value="1"/>
</dbReference>
<feature type="compositionally biased region" description="Polar residues" evidence="6">
    <location>
        <begin position="117"/>
        <end position="126"/>
    </location>
</feature>
<dbReference type="Gene3D" id="1.20.1270.220">
    <property type="match status" value="1"/>
</dbReference>
<evidence type="ECO:0008006" key="11">
    <source>
        <dbReference type="Google" id="ProtNLM"/>
    </source>
</evidence>
<feature type="compositionally biased region" description="Basic and acidic residues" evidence="6">
    <location>
        <begin position="105"/>
        <end position="116"/>
    </location>
</feature>
<feature type="compositionally biased region" description="Low complexity" evidence="6">
    <location>
        <begin position="527"/>
        <end position="538"/>
    </location>
</feature>
<feature type="region of interest" description="Disordered" evidence="6">
    <location>
        <begin position="814"/>
        <end position="844"/>
    </location>
</feature>
<dbReference type="SUPFAM" id="SSF47240">
    <property type="entry name" value="Ferritin-like"/>
    <property type="match status" value="1"/>
</dbReference>
<evidence type="ECO:0000256" key="2">
    <source>
        <dbReference type="ARBA" id="ARBA00023117"/>
    </source>
</evidence>
<evidence type="ECO:0000256" key="6">
    <source>
        <dbReference type="SAM" id="MobiDB-lite"/>
    </source>
</evidence>